<dbReference type="InterPro" id="IPR005337">
    <property type="entry name" value="RapZ-like"/>
</dbReference>
<evidence type="ECO:0000256" key="2">
    <source>
        <dbReference type="ARBA" id="ARBA00022840"/>
    </source>
</evidence>
<keyword evidence="3 4" id="KW-0342">GTP-binding</keyword>
<feature type="domain" description="RapZ C-terminal" evidence="6">
    <location>
        <begin position="170"/>
        <end position="289"/>
    </location>
</feature>
<sequence length="292" mass="32066">MAEGPQQAGEVLVVTGMSGAGRSTVANALEDLDWYVVDNLPPQMLTPLLDITERAGGALPRVAAIVDVRGRGLFTELPREIRSLRDGRQTRTVFLDATDGVLVRRFEAVRRPHPLQGDGTIIDGIRRERERLAVIRENADIVIDTSTYNVHELASHVYDLFSAQGSARHTLTIMSFGFKYGLPPDADIVADMRFLPNPYWVEELRSLTGEDTAVRDFVLSQEGARAFLDSYSAALSPVLAGYQRENKRHSVVAVGCTGGKHRSVAVAQELARLLGDTPGVAIRVKHRDLGRE</sequence>
<evidence type="ECO:0000256" key="1">
    <source>
        <dbReference type="ARBA" id="ARBA00022741"/>
    </source>
</evidence>
<dbReference type="Proteomes" id="UP000526083">
    <property type="component" value="Unassembled WGS sequence"/>
</dbReference>
<protein>
    <submittedName>
        <fullName evidence="7">UPF0042 nucleotide-binding protein</fullName>
    </submittedName>
</protein>
<keyword evidence="2 4" id="KW-0067">ATP-binding</keyword>
<comment type="caution">
    <text evidence="7">The sequence shown here is derived from an EMBL/GenBank/DDBJ whole genome shotgun (WGS) entry which is preliminary data.</text>
</comment>
<dbReference type="EMBL" id="JACGWY010000002">
    <property type="protein sequence ID" value="MBA8816241.1"/>
    <property type="molecule type" value="Genomic_DNA"/>
</dbReference>
<keyword evidence="8" id="KW-1185">Reference proteome</keyword>
<evidence type="ECO:0000313" key="8">
    <source>
        <dbReference type="Proteomes" id="UP000526083"/>
    </source>
</evidence>
<dbReference type="RefSeq" id="WP_167049912.1">
    <property type="nucleotide sequence ID" value="NZ_JAAOZB010000002.1"/>
</dbReference>
<feature type="domain" description="RapZ-like N-terminal" evidence="5">
    <location>
        <begin position="10"/>
        <end position="163"/>
    </location>
</feature>
<feature type="binding site" evidence="4">
    <location>
        <begin position="16"/>
        <end position="23"/>
    </location>
    <ligand>
        <name>ATP</name>
        <dbReference type="ChEBI" id="CHEBI:30616"/>
    </ligand>
</feature>
<dbReference type="PANTHER" id="PTHR30448:SF0">
    <property type="entry name" value="RNASE ADAPTER PROTEIN RAPZ"/>
    <property type="match status" value="1"/>
</dbReference>
<dbReference type="Pfam" id="PF03668">
    <property type="entry name" value="RapZ-like_N"/>
    <property type="match status" value="1"/>
</dbReference>
<keyword evidence="1 4" id="KW-0547">Nucleotide-binding</keyword>
<dbReference type="Pfam" id="PF22740">
    <property type="entry name" value="PapZ_C"/>
    <property type="match status" value="1"/>
</dbReference>
<dbReference type="Gene3D" id="3.40.50.300">
    <property type="entry name" value="P-loop containing nucleotide triphosphate hydrolases"/>
    <property type="match status" value="1"/>
</dbReference>
<dbReference type="PIRSF" id="PIRSF005052">
    <property type="entry name" value="P-loopkin"/>
    <property type="match status" value="1"/>
</dbReference>
<dbReference type="InterPro" id="IPR053930">
    <property type="entry name" value="RapZ-like_N"/>
</dbReference>
<evidence type="ECO:0000256" key="4">
    <source>
        <dbReference type="HAMAP-Rule" id="MF_00636"/>
    </source>
</evidence>
<dbReference type="InterPro" id="IPR053931">
    <property type="entry name" value="RapZ_C"/>
</dbReference>
<dbReference type="InterPro" id="IPR027417">
    <property type="entry name" value="P-loop_NTPase"/>
</dbReference>
<evidence type="ECO:0000256" key="3">
    <source>
        <dbReference type="ARBA" id="ARBA00023134"/>
    </source>
</evidence>
<dbReference type="PANTHER" id="PTHR30448">
    <property type="entry name" value="RNASE ADAPTER PROTEIN RAPZ"/>
    <property type="match status" value="1"/>
</dbReference>
<dbReference type="GO" id="GO:0005525">
    <property type="term" value="F:GTP binding"/>
    <property type="evidence" value="ECO:0007669"/>
    <property type="project" value="UniProtKB-UniRule"/>
</dbReference>
<dbReference type="HAMAP" id="MF_00636">
    <property type="entry name" value="RapZ_like"/>
    <property type="match status" value="1"/>
</dbReference>
<proteinExistence type="inferred from homology"/>
<gene>
    <name evidence="7" type="ORF">FHX48_001314</name>
</gene>
<dbReference type="GO" id="GO:0005524">
    <property type="term" value="F:ATP binding"/>
    <property type="evidence" value="ECO:0007669"/>
    <property type="project" value="UniProtKB-UniRule"/>
</dbReference>
<dbReference type="SUPFAM" id="SSF52540">
    <property type="entry name" value="P-loop containing nucleoside triphosphate hydrolases"/>
    <property type="match status" value="1"/>
</dbReference>
<dbReference type="NCBIfam" id="NF003828">
    <property type="entry name" value="PRK05416.1"/>
    <property type="match status" value="1"/>
</dbReference>
<accession>A0A7W3JNW2</accession>
<reference evidence="7 8" key="1">
    <citation type="submission" date="2020-07" db="EMBL/GenBank/DDBJ databases">
        <title>Sequencing the genomes of 1000 actinobacteria strains.</title>
        <authorList>
            <person name="Klenk H.-P."/>
        </authorList>
    </citation>
    <scope>NUCLEOTIDE SEQUENCE [LARGE SCALE GENOMIC DNA]</scope>
    <source>
        <strain evidence="7 8">DSM 27576</strain>
    </source>
</reference>
<name>A0A7W3JNW2_9MICO</name>
<evidence type="ECO:0000259" key="5">
    <source>
        <dbReference type="Pfam" id="PF03668"/>
    </source>
</evidence>
<organism evidence="7 8">
    <name type="scientific">Microbacterium halimionae</name>
    <dbReference type="NCBI Taxonomy" id="1526413"/>
    <lineage>
        <taxon>Bacteria</taxon>
        <taxon>Bacillati</taxon>
        <taxon>Actinomycetota</taxon>
        <taxon>Actinomycetes</taxon>
        <taxon>Micrococcales</taxon>
        <taxon>Microbacteriaceae</taxon>
        <taxon>Microbacterium</taxon>
    </lineage>
</organism>
<evidence type="ECO:0000259" key="6">
    <source>
        <dbReference type="Pfam" id="PF22740"/>
    </source>
</evidence>
<feature type="binding site" evidence="4">
    <location>
        <begin position="67"/>
        <end position="70"/>
    </location>
    <ligand>
        <name>GTP</name>
        <dbReference type="ChEBI" id="CHEBI:37565"/>
    </ligand>
</feature>
<dbReference type="AlphaFoldDB" id="A0A7W3JNW2"/>
<evidence type="ECO:0000313" key="7">
    <source>
        <dbReference type="EMBL" id="MBA8816241.1"/>
    </source>
</evidence>